<accession>A0A366JMF4</accession>
<comment type="caution">
    <text evidence="1">The sequence shown here is derived from an EMBL/GenBank/DDBJ whole genome shotgun (WGS) entry which is preliminary data.</text>
</comment>
<reference evidence="1 2" key="1">
    <citation type="submission" date="2018-06" db="EMBL/GenBank/DDBJ databases">
        <title>Freshwater and sediment microbial communities from various areas in North America, analyzing microbe dynamics in response to fracking.</title>
        <authorList>
            <person name="Lamendella R."/>
        </authorList>
    </citation>
    <scope>NUCLEOTIDE SEQUENCE [LARGE SCALE GENOMIC DNA]</scope>
    <source>
        <strain evidence="1 2">14_TX</strain>
    </source>
</reference>
<dbReference type="RefSeq" id="WP_019383208.1">
    <property type="nucleotide sequence ID" value="NZ_QNSF01000015.1"/>
</dbReference>
<evidence type="ECO:0000313" key="2">
    <source>
        <dbReference type="Proteomes" id="UP000252731"/>
    </source>
</evidence>
<evidence type="ECO:0000313" key="1">
    <source>
        <dbReference type="EMBL" id="RBP88278.1"/>
    </source>
</evidence>
<proteinExistence type="predicted"/>
<gene>
    <name evidence="1" type="ORF">DFO70_11547</name>
</gene>
<dbReference type="EMBL" id="QNSF01000015">
    <property type="protein sequence ID" value="RBP88278.1"/>
    <property type="molecule type" value="Genomic_DNA"/>
</dbReference>
<protein>
    <submittedName>
        <fullName evidence="1">Uncharacterized protein</fullName>
    </submittedName>
</protein>
<dbReference type="InterPro" id="IPR058930">
    <property type="entry name" value="YwzD"/>
</dbReference>
<dbReference type="AlphaFoldDB" id="A0A366JMF4"/>
<name>A0A366JMF4_CYTFI</name>
<sequence>MSLSRKISQEQLKELLEDVYKKVNQSEYIKTEEVLDEIQDRIRIFIGTPENTWEL</sequence>
<dbReference type="Pfam" id="PF26162">
    <property type="entry name" value="YwzD"/>
    <property type="match status" value="1"/>
</dbReference>
<dbReference type="Proteomes" id="UP000252731">
    <property type="component" value="Unassembled WGS sequence"/>
</dbReference>
<organism evidence="1 2">
    <name type="scientific">Cytobacillus firmus</name>
    <name type="common">Bacillus firmus</name>
    <dbReference type="NCBI Taxonomy" id="1399"/>
    <lineage>
        <taxon>Bacteria</taxon>
        <taxon>Bacillati</taxon>
        <taxon>Bacillota</taxon>
        <taxon>Bacilli</taxon>
        <taxon>Bacillales</taxon>
        <taxon>Bacillaceae</taxon>
        <taxon>Cytobacillus</taxon>
    </lineage>
</organism>
<keyword evidence="2" id="KW-1185">Reference proteome</keyword>